<dbReference type="InterPro" id="IPR036271">
    <property type="entry name" value="Tet_transcr_reg_TetR-rel_C_sf"/>
</dbReference>
<evidence type="ECO:0000256" key="4">
    <source>
        <dbReference type="PROSITE-ProRule" id="PRU00335"/>
    </source>
</evidence>
<dbReference type="RefSeq" id="WP_039611612.1">
    <property type="nucleotide sequence ID" value="NZ_JWIC01000010.1"/>
</dbReference>
<evidence type="ECO:0000313" key="6">
    <source>
        <dbReference type="EMBL" id="KID54712.1"/>
    </source>
</evidence>
<dbReference type="PANTHER" id="PTHR47506">
    <property type="entry name" value="TRANSCRIPTIONAL REGULATORY PROTEIN"/>
    <property type="match status" value="1"/>
</dbReference>
<evidence type="ECO:0000256" key="3">
    <source>
        <dbReference type="ARBA" id="ARBA00023163"/>
    </source>
</evidence>
<dbReference type="InterPro" id="IPR001647">
    <property type="entry name" value="HTH_TetR"/>
</dbReference>
<dbReference type="InterPro" id="IPR009057">
    <property type="entry name" value="Homeodomain-like_sf"/>
</dbReference>
<gene>
    <name evidence="6" type="ORF">JF50_22735</name>
</gene>
<feature type="DNA-binding region" description="H-T-H motif" evidence="4">
    <location>
        <begin position="28"/>
        <end position="47"/>
    </location>
</feature>
<dbReference type="PROSITE" id="PS01081">
    <property type="entry name" value="HTH_TETR_1"/>
    <property type="match status" value="1"/>
</dbReference>
<dbReference type="OrthoDB" id="270177at2"/>
<keyword evidence="2 4" id="KW-0238">DNA-binding</keyword>
<dbReference type="SUPFAM" id="SSF46689">
    <property type="entry name" value="Homeodomain-like"/>
    <property type="match status" value="1"/>
</dbReference>
<dbReference type="Pfam" id="PF00440">
    <property type="entry name" value="TetR_N"/>
    <property type="match status" value="1"/>
</dbReference>
<sequence length="193" mass="21251">MRSAEFDREVVLRAAMNAFMEKGYNKTSMQDLKLATGLHPGSIYCAFENKKGLLLASLEQYNLDRSEELKSIFNGQSDALSGLRAYLDSIVSECVSGDPTQSCLSQKAINEIAQTDEQAQAVLSQQCVMWQGFMKEVFSQASQQGVITGPRSPQQRAQSLIVGIYGLRTFSQAQKDPDVISGIANQLLIDVCR</sequence>
<proteinExistence type="predicted"/>
<evidence type="ECO:0000259" key="5">
    <source>
        <dbReference type="PROSITE" id="PS50977"/>
    </source>
</evidence>
<name>A0A0C1QHN4_9GAMM</name>
<reference evidence="6 7" key="1">
    <citation type="submission" date="2014-12" db="EMBL/GenBank/DDBJ databases">
        <title>Draft Genome Sequence of Pseudoalteromonas luteoviolacea HI1.</title>
        <authorList>
            <person name="Asahina A.Y."/>
            <person name="Hadfield M.G."/>
        </authorList>
    </citation>
    <scope>NUCLEOTIDE SEQUENCE [LARGE SCALE GENOMIC DNA]</scope>
    <source>
        <strain evidence="6 7">HI1</strain>
    </source>
</reference>
<dbReference type="EMBL" id="JWIC01000010">
    <property type="protein sequence ID" value="KID54712.1"/>
    <property type="molecule type" value="Genomic_DNA"/>
</dbReference>
<keyword evidence="3" id="KW-0804">Transcription</keyword>
<dbReference type="AlphaFoldDB" id="A0A0C1QHN4"/>
<dbReference type="InterPro" id="IPR023772">
    <property type="entry name" value="DNA-bd_HTH_TetR-type_CS"/>
</dbReference>
<dbReference type="Proteomes" id="UP000031327">
    <property type="component" value="Unassembled WGS sequence"/>
</dbReference>
<keyword evidence="1" id="KW-0805">Transcription regulation</keyword>
<organism evidence="6 7">
    <name type="scientific">Pseudoalteromonas luteoviolacea</name>
    <dbReference type="NCBI Taxonomy" id="43657"/>
    <lineage>
        <taxon>Bacteria</taxon>
        <taxon>Pseudomonadati</taxon>
        <taxon>Pseudomonadota</taxon>
        <taxon>Gammaproteobacteria</taxon>
        <taxon>Alteromonadales</taxon>
        <taxon>Pseudoalteromonadaceae</taxon>
        <taxon>Pseudoalteromonas</taxon>
    </lineage>
</organism>
<evidence type="ECO:0000256" key="2">
    <source>
        <dbReference type="ARBA" id="ARBA00023125"/>
    </source>
</evidence>
<dbReference type="Gene3D" id="1.10.10.60">
    <property type="entry name" value="Homeodomain-like"/>
    <property type="match status" value="1"/>
</dbReference>
<protein>
    <submittedName>
        <fullName evidence="6">TetR family transcriptional regulator</fullName>
    </submittedName>
</protein>
<dbReference type="PROSITE" id="PS50977">
    <property type="entry name" value="HTH_TETR_2"/>
    <property type="match status" value="1"/>
</dbReference>
<evidence type="ECO:0000313" key="7">
    <source>
        <dbReference type="Proteomes" id="UP000031327"/>
    </source>
</evidence>
<feature type="domain" description="HTH tetR-type" evidence="5">
    <location>
        <begin position="5"/>
        <end position="65"/>
    </location>
</feature>
<accession>A0A0C1QHN4</accession>
<dbReference type="GO" id="GO:0003677">
    <property type="term" value="F:DNA binding"/>
    <property type="evidence" value="ECO:0007669"/>
    <property type="project" value="UniProtKB-UniRule"/>
</dbReference>
<comment type="caution">
    <text evidence="6">The sequence shown here is derived from an EMBL/GenBank/DDBJ whole genome shotgun (WGS) entry which is preliminary data.</text>
</comment>
<dbReference type="PRINTS" id="PR00455">
    <property type="entry name" value="HTHTETR"/>
</dbReference>
<dbReference type="Gene3D" id="1.10.357.10">
    <property type="entry name" value="Tetracycline Repressor, domain 2"/>
    <property type="match status" value="1"/>
</dbReference>
<dbReference type="PANTHER" id="PTHR47506:SF8">
    <property type="entry name" value="REPRESSOR OF PUTATIVE XENOBIOTIC REDUCTASE TETR FAMILY-RELATED"/>
    <property type="match status" value="1"/>
</dbReference>
<evidence type="ECO:0000256" key="1">
    <source>
        <dbReference type="ARBA" id="ARBA00023015"/>
    </source>
</evidence>
<dbReference type="SUPFAM" id="SSF48498">
    <property type="entry name" value="Tetracyclin repressor-like, C-terminal domain"/>
    <property type="match status" value="1"/>
</dbReference>